<evidence type="ECO:0000313" key="1">
    <source>
        <dbReference type="EMBL" id="MUK50853.1"/>
    </source>
</evidence>
<protein>
    <submittedName>
        <fullName evidence="1">DUF3316 domain-containing protein</fullName>
    </submittedName>
</protein>
<gene>
    <name evidence="1" type="ORF">GNP88_17035</name>
</gene>
<accession>A0A844P450</accession>
<evidence type="ECO:0000313" key="2">
    <source>
        <dbReference type="Proteomes" id="UP000448038"/>
    </source>
</evidence>
<dbReference type="Pfam" id="PF11777">
    <property type="entry name" value="DUF3316"/>
    <property type="match status" value="1"/>
</dbReference>
<dbReference type="Proteomes" id="UP000448038">
    <property type="component" value="Unassembled WGS sequence"/>
</dbReference>
<reference evidence="1 2" key="1">
    <citation type="submission" date="2019-11" db="EMBL/GenBank/DDBJ databases">
        <title>Using colonization assays and comparative genomics to discover symbiosis behaviors and factors in Vibrio fischeri.</title>
        <authorList>
            <person name="Bongrand C."/>
            <person name="Moriano-Gutierrez S."/>
            <person name="Arevalo P."/>
            <person name="Mcfall-Ngai M."/>
            <person name="Visick K."/>
            <person name="Polz M.F."/>
            <person name="Ruby E.G."/>
        </authorList>
    </citation>
    <scope>NUCLEOTIDE SEQUENCE [LARGE SCALE GENOMIC DNA]</scope>
    <source>
        <strain evidence="2">emors.4.1</strain>
    </source>
</reference>
<dbReference type="AlphaFoldDB" id="A0A844P450"/>
<organism evidence="1 2">
    <name type="scientific">Aliivibrio fischeri</name>
    <name type="common">Vibrio fischeri</name>
    <dbReference type="NCBI Taxonomy" id="668"/>
    <lineage>
        <taxon>Bacteria</taxon>
        <taxon>Pseudomonadati</taxon>
        <taxon>Pseudomonadota</taxon>
        <taxon>Gammaproteobacteria</taxon>
        <taxon>Vibrionales</taxon>
        <taxon>Vibrionaceae</taxon>
        <taxon>Aliivibrio</taxon>
    </lineage>
</organism>
<dbReference type="InterPro" id="IPR016879">
    <property type="entry name" value="UCP028299"/>
</dbReference>
<name>A0A844P450_ALIFS</name>
<sequence length="88" mass="9895">MKKNILTILVFTSIIIGLPVKAAYVTKLEHITIQGNSYDLKDDAYNYGINKMQELQSMSSYQLSKKIKKNILATPGINSLKLTNAYVQ</sequence>
<dbReference type="RefSeq" id="WP_155656473.1">
    <property type="nucleotide sequence ID" value="NZ_WOBN01000029.1"/>
</dbReference>
<proteinExistence type="predicted"/>
<comment type="caution">
    <text evidence="1">The sequence shown here is derived from an EMBL/GenBank/DDBJ whole genome shotgun (WGS) entry which is preliminary data.</text>
</comment>
<dbReference type="EMBL" id="WOBN01000029">
    <property type="protein sequence ID" value="MUK50853.1"/>
    <property type="molecule type" value="Genomic_DNA"/>
</dbReference>